<proteinExistence type="predicted"/>
<dbReference type="EMBL" id="CM026427">
    <property type="protein sequence ID" value="KAG0569105.1"/>
    <property type="molecule type" value="Genomic_DNA"/>
</dbReference>
<name>A0A8T0HDU8_CERPU</name>
<protein>
    <submittedName>
        <fullName evidence="2">Uncharacterized protein</fullName>
    </submittedName>
</protein>
<evidence type="ECO:0000256" key="1">
    <source>
        <dbReference type="SAM" id="MobiDB-lite"/>
    </source>
</evidence>
<feature type="compositionally biased region" description="Low complexity" evidence="1">
    <location>
        <begin position="163"/>
        <end position="175"/>
    </location>
</feature>
<gene>
    <name evidence="2" type="ORF">KC19_6G065000</name>
</gene>
<evidence type="ECO:0000313" key="2">
    <source>
        <dbReference type="EMBL" id="KAG0569105.1"/>
    </source>
</evidence>
<evidence type="ECO:0000313" key="3">
    <source>
        <dbReference type="Proteomes" id="UP000822688"/>
    </source>
</evidence>
<accession>A0A8T0HDU8</accession>
<sequence length="192" mass="21911">MDFKEEMRRQGSSIPTQPFITGAIDEIHMSQLLDKCMIDLEQLTAVERLVGESQTTAEYPKAGSQVGSPLSDPRDSFSYASSTSHQDDRLAKFASFFKQQIEDAIEPLLGPVAFVFQNRWEAKRKRRQNVLALEEKKLVLRRKKIQRVKTWHRGGRYRRSARRASSTKSSRLTTRQGASTEVSSDEVKLCCN</sequence>
<reference evidence="2 3" key="1">
    <citation type="submission" date="2020-06" db="EMBL/GenBank/DDBJ databases">
        <title>WGS assembly of Ceratodon purpureus strain R40.</title>
        <authorList>
            <person name="Carey S.B."/>
            <person name="Jenkins J."/>
            <person name="Shu S."/>
            <person name="Lovell J.T."/>
            <person name="Sreedasyam A."/>
            <person name="Maumus F."/>
            <person name="Tiley G.P."/>
            <person name="Fernandez-Pozo N."/>
            <person name="Barry K."/>
            <person name="Chen C."/>
            <person name="Wang M."/>
            <person name="Lipzen A."/>
            <person name="Daum C."/>
            <person name="Saski C.A."/>
            <person name="Payton A.C."/>
            <person name="Mcbreen J.C."/>
            <person name="Conrad R.E."/>
            <person name="Kollar L.M."/>
            <person name="Olsson S."/>
            <person name="Huttunen S."/>
            <person name="Landis J.B."/>
            <person name="Wickett N.J."/>
            <person name="Johnson M.G."/>
            <person name="Rensing S.A."/>
            <person name="Grimwood J."/>
            <person name="Schmutz J."/>
            <person name="Mcdaniel S.F."/>
        </authorList>
    </citation>
    <scope>NUCLEOTIDE SEQUENCE [LARGE SCALE GENOMIC DNA]</scope>
    <source>
        <strain evidence="2 3">R40</strain>
    </source>
</reference>
<keyword evidence="3" id="KW-1185">Reference proteome</keyword>
<feature type="region of interest" description="Disordered" evidence="1">
    <location>
        <begin position="56"/>
        <end position="83"/>
    </location>
</feature>
<dbReference type="Proteomes" id="UP000822688">
    <property type="component" value="Chromosome 6"/>
</dbReference>
<organism evidence="2 3">
    <name type="scientific">Ceratodon purpureus</name>
    <name type="common">Fire moss</name>
    <name type="synonym">Dicranum purpureum</name>
    <dbReference type="NCBI Taxonomy" id="3225"/>
    <lineage>
        <taxon>Eukaryota</taxon>
        <taxon>Viridiplantae</taxon>
        <taxon>Streptophyta</taxon>
        <taxon>Embryophyta</taxon>
        <taxon>Bryophyta</taxon>
        <taxon>Bryophytina</taxon>
        <taxon>Bryopsida</taxon>
        <taxon>Dicranidae</taxon>
        <taxon>Pseudoditrichales</taxon>
        <taxon>Ditrichaceae</taxon>
        <taxon>Ceratodon</taxon>
    </lineage>
</organism>
<comment type="caution">
    <text evidence="2">The sequence shown here is derived from an EMBL/GenBank/DDBJ whole genome shotgun (WGS) entry which is preliminary data.</text>
</comment>
<feature type="compositionally biased region" description="Basic residues" evidence="1">
    <location>
        <begin position="153"/>
        <end position="162"/>
    </location>
</feature>
<dbReference type="AlphaFoldDB" id="A0A8T0HDU8"/>
<feature type="region of interest" description="Disordered" evidence="1">
    <location>
        <begin position="153"/>
        <end position="192"/>
    </location>
</feature>